<accession>A0ABW5E3Q1</accession>
<evidence type="ECO:0000313" key="3">
    <source>
        <dbReference type="EMBL" id="MFD2276724.1"/>
    </source>
</evidence>
<evidence type="ECO:0000259" key="2">
    <source>
        <dbReference type="Pfam" id="PF04909"/>
    </source>
</evidence>
<name>A0ABW5E3Q1_9BACT</name>
<comment type="caution">
    <text evidence="3">The sequence shown here is derived from an EMBL/GenBank/DDBJ whole genome shotgun (WGS) entry which is preliminary data.</text>
</comment>
<feature type="domain" description="Amidohydrolase-related" evidence="2">
    <location>
        <begin position="2"/>
        <end position="272"/>
    </location>
</feature>
<dbReference type="Proteomes" id="UP001597297">
    <property type="component" value="Unassembled WGS sequence"/>
</dbReference>
<protein>
    <submittedName>
        <fullName evidence="3">Amidohydrolase family protein</fullName>
    </submittedName>
</protein>
<dbReference type="EMBL" id="JBHUJC010000026">
    <property type="protein sequence ID" value="MFD2276724.1"/>
    <property type="molecule type" value="Genomic_DNA"/>
</dbReference>
<dbReference type="Pfam" id="PF04909">
    <property type="entry name" value="Amidohydro_2"/>
    <property type="match status" value="1"/>
</dbReference>
<proteinExistence type="inferred from homology"/>
<dbReference type="InterPro" id="IPR006680">
    <property type="entry name" value="Amidohydro-rel"/>
</dbReference>
<gene>
    <name evidence="3" type="ORF">ACFSQZ_09615</name>
</gene>
<evidence type="ECO:0000256" key="1">
    <source>
        <dbReference type="ARBA" id="ARBA00038310"/>
    </source>
</evidence>
<dbReference type="RefSeq" id="WP_377094681.1">
    <property type="nucleotide sequence ID" value="NZ_JBHSJM010000001.1"/>
</dbReference>
<dbReference type="SUPFAM" id="SSF51556">
    <property type="entry name" value="Metallo-dependent hydrolases"/>
    <property type="match status" value="1"/>
</dbReference>
<organism evidence="3 4">
    <name type="scientific">Rubritalea spongiae</name>
    <dbReference type="NCBI Taxonomy" id="430797"/>
    <lineage>
        <taxon>Bacteria</taxon>
        <taxon>Pseudomonadati</taxon>
        <taxon>Verrucomicrobiota</taxon>
        <taxon>Verrucomicrobiia</taxon>
        <taxon>Verrucomicrobiales</taxon>
        <taxon>Rubritaleaceae</taxon>
        <taxon>Rubritalea</taxon>
    </lineage>
</organism>
<reference evidence="4" key="1">
    <citation type="journal article" date="2019" name="Int. J. Syst. Evol. Microbiol.">
        <title>The Global Catalogue of Microorganisms (GCM) 10K type strain sequencing project: providing services to taxonomists for standard genome sequencing and annotation.</title>
        <authorList>
            <consortium name="The Broad Institute Genomics Platform"/>
            <consortium name="The Broad Institute Genome Sequencing Center for Infectious Disease"/>
            <person name="Wu L."/>
            <person name="Ma J."/>
        </authorList>
    </citation>
    <scope>NUCLEOTIDE SEQUENCE [LARGE SCALE GENOMIC DNA]</scope>
    <source>
        <strain evidence="4">JCM 16545</strain>
    </source>
</reference>
<dbReference type="InterPro" id="IPR052350">
    <property type="entry name" value="Metallo-dep_Lactonases"/>
</dbReference>
<keyword evidence="4" id="KW-1185">Reference proteome</keyword>
<sequence length="273" mass="31641">MIDTHHHLWKYTETEFGWLETDETRRNFLAHELDELFPKNGMTGAVAVQARTILEENDFLLEQAEQSEIIKAVVGWVDLTSPEAGTQLDHYAANTYFKGVREITQGAEDATFLDNKEFNAGIREITARDLTYDVLIFQNQLTAATRFIDQHPSQRFVLDHAAKPEIRSSQFPTQWETQIREMAKREHLVCKISGLVTEVRDSSWDDALMTRYFEVLLEAFTPQRLMFGSDWPVSLHASDYARWVNCFTSYFSTLSEDEQRAIYTDNATQFYSL</sequence>
<dbReference type="Gene3D" id="3.20.20.140">
    <property type="entry name" value="Metal-dependent hydrolases"/>
    <property type="match status" value="1"/>
</dbReference>
<comment type="similarity">
    <text evidence="1">Belongs to the metallo-dependent hydrolases superfamily.</text>
</comment>
<evidence type="ECO:0000313" key="4">
    <source>
        <dbReference type="Proteomes" id="UP001597297"/>
    </source>
</evidence>
<dbReference type="PANTHER" id="PTHR43569:SF2">
    <property type="entry name" value="AMIDOHYDROLASE-RELATED DOMAIN-CONTAINING PROTEIN"/>
    <property type="match status" value="1"/>
</dbReference>
<dbReference type="PANTHER" id="PTHR43569">
    <property type="entry name" value="AMIDOHYDROLASE"/>
    <property type="match status" value="1"/>
</dbReference>
<dbReference type="InterPro" id="IPR032466">
    <property type="entry name" value="Metal_Hydrolase"/>
</dbReference>